<accession>A0A853F2Z7</accession>
<dbReference type="PANTHER" id="PTHR35272:SF3">
    <property type="entry name" value="THIOL:DISULFIDE INTERCHANGE PROTEIN DSBC"/>
    <property type="match status" value="1"/>
</dbReference>
<feature type="domain" description="Disulphide bond isomerase DsbC/G N-terminal" evidence="7">
    <location>
        <begin position="35"/>
        <end position="92"/>
    </location>
</feature>
<name>A0A853F2Z7_9GAMM</name>
<evidence type="ECO:0000256" key="2">
    <source>
        <dbReference type="ARBA" id="ARBA00009813"/>
    </source>
</evidence>
<evidence type="ECO:0000256" key="4">
    <source>
        <dbReference type="ARBA" id="ARBA00022729"/>
    </source>
</evidence>
<evidence type="ECO:0000259" key="7">
    <source>
        <dbReference type="Pfam" id="PF10411"/>
    </source>
</evidence>
<evidence type="ECO:0000313" key="10">
    <source>
        <dbReference type="Proteomes" id="UP000568751"/>
    </source>
</evidence>
<gene>
    <name evidence="9" type="ORF">H0A76_08320</name>
</gene>
<feature type="signal peptide" evidence="6">
    <location>
        <begin position="1"/>
        <end position="23"/>
    </location>
</feature>
<dbReference type="Pfam" id="PF13098">
    <property type="entry name" value="Thioredoxin_2"/>
    <property type="match status" value="1"/>
</dbReference>
<feature type="domain" description="Thioredoxin-like fold" evidence="8">
    <location>
        <begin position="117"/>
        <end position="243"/>
    </location>
</feature>
<dbReference type="Pfam" id="PF10411">
    <property type="entry name" value="DsbC_N"/>
    <property type="match status" value="1"/>
</dbReference>
<dbReference type="SUPFAM" id="SSF54423">
    <property type="entry name" value="DsbC/DsbG N-terminal domain-like"/>
    <property type="match status" value="1"/>
</dbReference>
<dbReference type="GO" id="GO:0042597">
    <property type="term" value="C:periplasmic space"/>
    <property type="evidence" value="ECO:0007669"/>
    <property type="project" value="UniProtKB-SubCell"/>
</dbReference>
<keyword evidence="5" id="KW-0574">Periplasm</keyword>
<comment type="caution">
    <text evidence="9">The sequence shown here is derived from an EMBL/GenBank/DDBJ whole genome shotgun (WGS) entry which is preliminary data.</text>
</comment>
<evidence type="ECO:0000256" key="1">
    <source>
        <dbReference type="ARBA" id="ARBA00004418"/>
    </source>
</evidence>
<dbReference type="SUPFAM" id="SSF52833">
    <property type="entry name" value="Thioredoxin-like"/>
    <property type="match status" value="1"/>
</dbReference>
<dbReference type="PANTHER" id="PTHR35272">
    <property type="entry name" value="THIOL:DISULFIDE INTERCHANGE PROTEIN DSBC-RELATED"/>
    <property type="match status" value="1"/>
</dbReference>
<protein>
    <recommendedName>
        <fullName evidence="3">Thiol:disulfide interchange protein DsbC</fullName>
    </recommendedName>
</protein>
<evidence type="ECO:0000313" key="9">
    <source>
        <dbReference type="EMBL" id="NYT27888.1"/>
    </source>
</evidence>
<organism evidence="9 10">
    <name type="scientific">Candidatus Thiodubiliella endoseptemdiera</name>
    <dbReference type="NCBI Taxonomy" id="2738886"/>
    <lineage>
        <taxon>Bacteria</taxon>
        <taxon>Pseudomonadati</taxon>
        <taxon>Pseudomonadota</taxon>
        <taxon>Gammaproteobacteria</taxon>
        <taxon>Candidatus Pseudothioglobaceae</taxon>
        <taxon>Candidatus Thiodubiliella</taxon>
    </lineage>
</organism>
<feature type="chain" id="PRO_5032492098" description="Thiol:disulfide interchange protein DsbC" evidence="6">
    <location>
        <begin position="24"/>
        <end position="262"/>
    </location>
</feature>
<proteinExistence type="inferred from homology"/>
<dbReference type="EMBL" id="JACCHT010000002">
    <property type="protein sequence ID" value="NYT27888.1"/>
    <property type="molecule type" value="Genomic_DNA"/>
</dbReference>
<dbReference type="AlphaFoldDB" id="A0A853F2Z7"/>
<dbReference type="InterPro" id="IPR051470">
    <property type="entry name" value="Thiol:disulfide_interchange"/>
</dbReference>
<dbReference type="InterPro" id="IPR012336">
    <property type="entry name" value="Thioredoxin-like_fold"/>
</dbReference>
<dbReference type="InterPro" id="IPR036249">
    <property type="entry name" value="Thioredoxin-like_sf"/>
</dbReference>
<evidence type="ECO:0000256" key="3">
    <source>
        <dbReference type="ARBA" id="ARBA00013829"/>
    </source>
</evidence>
<reference evidence="9 10" key="1">
    <citation type="submission" date="2020-05" db="EMBL/GenBank/DDBJ databases">
        <title>Horizontal transmission and recombination maintain forever young bacterial symbiont genomes.</title>
        <authorList>
            <person name="Russell S.L."/>
            <person name="Pepper-Tunick E."/>
            <person name="Svedberg J."/>
            <person name="Byrne A."/>
            <person name="Ruelas Castillo J."/>
            <person name="Vollmers C."/>
            <person name="Beinart R.A."/>
            <person name="Corbett-Detig R."/>
        </authorList>
    </citation>
    <scope>NUCLEOTIDE SEQUENCE [LARGE SCALE GENOMIC DNA]</scope>
    <source>
        <strain evidence="9">455</strain>
    </source>
</reference>
<dbReference type="Gene3D" id="3.10.450.70">
    <property type="entry name" value="Disulphide bond isomerase, DsbC/G, N-terminal"/>
    <property type="match status" value="1"/>
</dbReference>
<dbReference type="Proteomes" id="UP000568751">
    <property type="component" value="Unassembled WGS sequence"/>
</dbReference>
<dbReference type="InterPro" id="IPR009094">
    <property type="entry name" value="DiS-bond_isomerase_DsbC/G_N_sf"/>
</dbReference>
<sequence length="262" mass="29695">MTKKIFHIAAVSISLMVFSSVIAKAETNNTVAIGAIAEQLKATFNQTTFTNFEPAPVNGWYQAEISNQVVYLNPKQELMFFGEIYTKNGISLSEQTRRKWQSKRTKKLDVSDALVIGNGSIEIIEFTDTDCPFCLRFNRWITSKNNAYKKLHGKDLFTRKLVLTPIDQLHQNAHKEAVHILCQSPKNYEHATTQTLEGKISYADMNDCQKGKDELLKHRDISKKFGVSATPTLVIDGQIIQGFNQQKLEAIVNQKLNKIKDK</sequence>
<dbReference type="InterPro" id="IPR018950">
    <property type="entry name" value="DiS-bond_isomerase_DsbC/G_N"/>
</dbReference>
<keyword evidence="4 6" id="KW-0732">Signal</keyword>
<evidence type="ECO:0000259" key="8">
    <source>
        <dbReference type="Pfam" id="PF13098"/>
    </source>
</evidence>
<dbReference type="Gene3D" id="3.40.30.10">
    <property type="entry name" value="Glutaredoxin"/>
    <property type="match status" value="1"/>
</dbReference>
<evidence type="ECO:0000256" key="5">
    <source>
        <dbReference type="ARBA" id="ARBA00022764"/>
    </source>
</evidence>
<comment type="similarity">
    <text evidence="2">Belongs to the thioredoxin family. DsbC subfamily.</text>
</comment>
<evidence type="ECO:0000256" key="6">
    <source>
        <dbReference type="SAM" id="SignalP"/>
    </source>
</evidence>
<comment type="subcellular location">
    <subcellularLocation>
        <location evidence="1">Periplasm</location>
    </subcellularLocation>
</comment>